<evidence type="ECO:0000256" key="1">
    <source>
        <dbReference type="SAM" id="Phobius"/>
    </source>
</evidence>
<evidence type="ECO:0008006" key="4">
    <source>
        <dbReference type="Google" id="ProtNLM"/>
    </source>
</evidence>
<comment type="caution">
    <text evidence="2">The sequence shown here is derived from an EMBL/GenBank/DDBJ whole genome shotgun (WGS) entry which is preliminary data.</text>
</comment>
<organism evidence="2 3">
    <name type="scientific">Novosphingobium arvoryzae</name>
    <dbReference type="NCBI Taxonomy" id="1256514"/>
    <lineage>
        <taxon>Bacteria</taxon>
        <taxon>Pseudomonadati</taxon>
        <taxon>Pseudomonadota</taxon>
        <taxon>Alphaproteobacteria</taxon>
        <taxon>Sphingomonadales</taxon>
        <taxon>Sphingomonadaceae</taxon>
        <taxon>Novosphingobium</taxon>
    </lineage>
</organism>
<dbReference type="Proteomes" id="UP000634139">
    <property type="component" value="Unassembled WGS sequence"/>
</dbReference>
<reference evidence="2" key="2">
    <citation type="submission" date="2020-09" db="EMBL/GenBank/DDBJ databases">
        <authorList>
            <person name="Sun Q."/>
            <person name="Kim S."/>
        </authorList>
    </citation>
    <scope>NUCLEOTIDE SEQUENCE</scope>
    <source>
        <strain evidence="2">KCTC 32422</strain>
    </source>
</reference>
<keyword evidence="3" id="KW-1185">Reference proteome</keyword>
<gene>
    <name evidence="2" type="ORF">GCM10011617_19070</name>
</gene>
<keyword evidence="1" id="KW-0472">Membrane</keyword>
<dbReference type="AlphaFoldDB" id="A0A918RG85"/>
<dbReference type="RefSeq" id="WP_189540865.1">
    <property type="nucleotide sequence ID" value="NZ_BMZD01000004.1"/>
</dbReference>
<evidence type="ECO:0000313" key="2">
    <source>
        <dbReference type="EMBL" id="GGZ98856.1"/>
    </source>
</evidence>
<accession>A0A918RG85</accession>
<keyword evidence="1" id="KW-0812">Transmembrane</keyword>
<feature type="transmembrane region" description="Helical" evidence="1">
    <location>
        <begin position="20"/>
        <end position="39"/>
    </location>
</feature>
<dbReference type="EMBL" id="BMZD01000004">
    <property type="protein sequence ID" value="GGZ98856.1"/>
    <property type="molecule type" value="Genomic_DNA"/>
</dbReference>
<proteinExistence type="predicted"/>
<evidence type="ECO:0000313" key="3">
    <source>
        <dbReference type="Proteomes" id="UP000634139"/>
    </source>
</evidence>
<sequence length="48" mass="5380">MTLPENNDAERRRIQKGRNIALGLVLLGFVVLFYFLTFVKMAPQGNAG</sequence>
<reference evidence="2" key="1">
    <citation type="journal article" date="2014" name="Int. J. Syst. Evol. Microbiol.">
        <title>Complete genome sequence of Corynebacterium casei LMG S-19264T (=DSM 44701T), isolated from a smear-ripened cheese.</title>
        <authorList>
            <consortium name="US DOE Joint Genome Institute (JGI-PGF)"/>
            <person name="Walter F."/>
            <person name="Albersmeier A."/>
            <person name="Kalinowski J."/>
            <person name="Ruckert C."/>
        </authorList>
    </citation>
    <scope>NUCLEOTIDE SEQUENCE</scope>
    <source>
        <strain evidence="2">KCTC 32422</strain>
    </source>
</reference>
<keyword evidence="1" id="KW-1133">Transmembrane helix</keyword>
<protein>
    <recommendedName>
        <fullName evidence="4">Cytochrome C oxidase assembly protein</fullName>
    </recommendedName>
</protein>
<name>A0A918RG85_9SPHN</name>